<feature type="transmembrane region" description="Helical" evidence="6">
    <location>
        <begin position="968"/>
        <end position="990"/>
    </location>
</feature>
<dbReference type="InterPro" id="IPR000203">
    <property type="entry name" value="GPS"/>
</dbReference>
<dbReference type="InterPro" id="IPR053066">
    <property type="entry name" value="ADGR_G7"/>
</dbReference>
<dbReference type="GO" id="GO:0004930">
    <property type="term" value="F:G protein-coupled receptor activity"/>
    <property type="evidence" value="ECO:0007669"/>
    <property type="project" value="InterPro"/>
</dbReference>
<dbReference type="InterPro" id="IPR017981">
    <property type="entry name" value="GPCR_2-like_7TM"/>
</dbReference>
<dbReference type="InParanoid" id="A0A5N4AS81"/>
<feature type="transmembrane region" description="Helical" evidence="6">
    <location>
        <begin position="1088"/>
        <end position="1107"/>
    </location>
</feature>
<keyword evidence="5" id="KW-1015">Disulfide bond</keyword>
<evidence type="ECO:0000259" key="9">
    <source>
        <dbReference type="PROSITE" id="PS50261"/>
    </source>
</evidence>
<evidence type="ECO:0000256" key="3">
    <source>
        <dbReference type="ARBA" id="ARBA00022989"/>
    </source>
</evidence>
<feature type="signal peptide" evidence="7">
    <location>
        <begin position="1"/>
        <end position="22"/>
    </location>
</feature>
<dbReference type="GO" id="GO:0007166">
    <property type="term" value="P:cell surface receptor signaling pathway"/>
    <property type="evidence" value="ECO:0007669"/>
    <property type="project" value="InterPro"/>
</dbReference>
<name>A0A5N4AS81_PHOPY</name>
<organism evidence="10 11">
    <name type="scientific">Photinus pyralis</name>
    <name type="common">Common eastern firefly</name>
    <name type="synonym">Lampyris pyralis</name>
    <dbReference type="NCBI Taxonomy" id="7054"/>
    <lineage>
        <taxon>Eukaryota</taxon>
        <taxon>Metazoa</taxon>
        <taxon>Ecdysozoa</taxon>
        <taxon>Arthropoda</taxon>
        <taxon>Hexapoda</taxon>
        <taxon>Insecta</taxon>
        <taxon>Pterygota</taxon>
        <taxon>Neoptera</taxon>
        <taxon>Endopterygota</taxon>
        <taxon>Coleoptera</taxon>
        <taxon>Polyphaga</taxon>
        <taxon>Elateriformia</taxon>
        <taxon>Elateroidea</taxon>
        <taxon>Lampyridae</taxon>
        <taxon>Lampyrinae</taxon>
        <taxon>Photinus</taxon>
    </lineage>
</organism>
<feature type="transmembrane region" description="Helical" evidence="6">
    <location>
        <begin position="1119"/>
        <end position="1142"/>
    </location>
</feature>
<protein>
    <recommendedName>
        <fullName evidence="12">G-protein coupled receptors family 2 profile 2 domain-containing protein</fullName>
    </recommendedName>
</protein>
<keyword evidence="4 6" id="KW-0472">Membrane</keyword>
<dbReference type="PRINTS" id="PR00249">
    <property type="entry name" value="GPCRSECRETIN"/>
</dbReference>
<feature type="transmembrane region" description="Helical" evidence="6">
    <location>
        <begin position="894"/>
        <end position="919"/>
    </location>
</feature>
<evidence type="ECO:0000256" key="4">
    <source>
        <dbReference type="ARBA" id="ARBA00023136"/>
    </source>
</evidence>
<dbReference type="GO" id="GO:0016020">
    <property type="term" value="C:membrane"/>
    <property type="evidence" value="ECO:0007669"/>
    <property type="project" value="UniProtKB-SubCell"/>
</dbReference>
<evidence type="ECO:0000256" key="6">
    <source>
        <dbReference type="SAM" id="Phobius"/>
    </source>
</evidence>
<dbReference type="AlphaFoldDB" id="A0A5N4AS81"/>
<evidence type="ECO:0008006" key="12">
    <source>
        <dbReference type="Google" id="ProtNLM"/>
    </source>
</evidence>
<dbReference type="InterPro" id="IPR046338">
    <property type="entry name" value="GAIN_dom_sf"/>
</dbReference>
<dbReference type="PANTHER" id="PTHR47767">
    <property type="entry name" value="ADHESION G PROTEIN-COUPLED RECEPTOR G7"/>
    <property type="match status" value="1"/>
</dbReference>
<comment type="subcellular location">
    <subcellularLocation>
        <location evidence="1">Membrane</location>
        <topology evidence="1">Multi-pass membrane protein</topology>
    </subcellularLocation>
</comment>
<evidence type="ECO:0000259" key="8">
    <source>
        <dbReference type="PROSITE" id="PS50221"/>
    </source>
</evidence>
<keyword evidence="2 6" id="KW-0812">Transmembrane</keyword>
<dbReference type="PANTHER" id="PTHR47767:SF1">
    <property type="entry name" value="ADHESION G PROTEIN-COUPLED RECEPTOR G7"/>
    <property type="match status" value="1"/>
</dbReference>
<feature type="transmembrane region" description="Helical" evidence="6">
    <location>
        <begin position="1042"/>
        <end position="1067"/>
    </location>
</feature>
<dbReference type="Pfam" id="PF01825">
    <property type="entry name" value="GPS"/>
    <property type="match status" value="1"/>
</dbReference>
<dbReference type="Gene3D" id="2.60.220.50">
    <property type="match status" value="1"/>
</dbReference>
<reference evidence="10 11" key="1">
    <citation type="journal article" date="2018" name="Elife">
        <title>Firefly genomes illuminate parallel origins of bioluminescence in beetles.</title>
        <authorList>
            <person name="Fallon T.R."/>
            <person name="Lower S.E."/>
            <person name="Chang C.H."/>
            <person name="Bessho-Uehara M."/>
            <person name="Martin G.J."/>
            <person name="Bewick A.J."/>
            <person name="Behringer M."/>
            <person name="Debat H.J."/>
            <person name="Wong I."/>
            <person name="Day J.C."/>
            <person name="Suvorov A."/>
            <person name="Silva C.J."/>
            <person name="Stanger-Hall K.F."/>
            <person name="Hall D.W."/>
            <person name="Schmitz R.J."/>
            <person name="Nelson D.R."/>
            <person name="Lewis S.M."/>
            <person name="Shigenobu S."/>
            <person name="Bybee S.M."/>
            <person name="Larracuente A.M."/>
            <person name="Oba Y."/>
            <person name="Weng J.K."/>
        </authorList>
    </citation>
    <scope>NUCLEOTIDE SEQUENCE [LARGE SCALE GENOMIC DNA]</scope>
    <source>
        <strain evidence="10">1611_PpyrPB1</strain>
        <tissue evidence="10">Whole body</tissue>
    </source>
</reference>
<dbReference type="PROSITE" id="PS50261">
    <property type="entry name" value="G_PROTEIN_RECEP_F2_4"/>
    <property type="match status" value="1"/>
</dbReference>
<feature type="transmembrane region" description="Helical" evidence="6">
    <location>
        <begin position="1002"/>
        <end position="1022"/>
    </location>
</feature>
<accession>A0A5N4AS81</accession>
<evidence type="ECO:0000256" key="7">
    <source>
        <dbReference type="SAM" id="SignalP"/>
    </source>
</evidence>
<dbReference type="EMBL" id="VVIM01000004">
    <property type="protein sequence ID" value="KAB0800197.1"/>
    <property type="molecule type" value="Genomic_DNA"/>
</dbReference>
<evidence type="ECO:0000256" key="5">
    <source>
        <dbReference type="ARBA" id="ARBA00023157"/>
    </source>
</evidence>
<evidence type="ECO:0000313" key="10">
    <source>
        <dbReference type="EMBL" id="KAB0800197.1"/>
    </source>
</evidence>
<feature type="chain" id="PRO_5024458150" description="G-protein coupled receptors family 2 profile 2 domain-containing protein" evidence="7">
    <location>
        <begin position="23"/>
        <end position="1162"/>
    </location>
</feature>
<dbReference type="Gene3D" id="1.20.1070.10">
    <property type="entry name" value="Rhodopsin 7-helix transmembrane proteins"/>
    <property type="match status" value="1"/>
</dbReference>
<dbReference type="Proteomes" id="UP000327044">
    <property type="component" value="Unassembled WGS sequence"/>
</dbReference>
<dbReference type="CDD" id="cd15040">
    <property type="entry name" value="7tmB2_Adhesion"/>
    <property type="match status" value="1"/>
</dbReference>
<evidence type="ECO:0000256" key="2">
    <source>
        <dbReference type="ARBA" id="ARBA00022692"/>
    </source>
</evidence>
<keyword evidence="3 6" id="KW-1133">Transmembrane helix</keyword>
<proteinExistence type="predicted"/>
<dbReference type="SUPFAM" id="SSF81321">
    <property type="entry name" value="Family A G protein-coupled receptor-like"/>
    <property type="match status" value="1"/>
</dbReference>
<evidence type="ECO:0000256" key="1">
    <source>
        <dbReference type="ARBA" id="ARBA00004141"/>
    </source>
</evidence>
<keyword evidence="11" id="KW-1185">Reference proteome</keyword>
<dbReference type="Pfam" id="PF00002">
    <property type="entry name" value="7tm_2"/>
    <property type="match status" value="1"/>
</dbReference>
<feature type="domain" description="G-protein coupled receptors family 2 profile 2" evidence="9">
    <location>
        <begin position="895"/>
        <end position="1143"/>
    </location>
</feature>
<dbReference type="InterPro" id="IPR000832">
    <property type="entry name" value="GPCR_2_secretin-like"/>
</dbReference>
<dbReference type="InterPro" id="IPR057244">
    <property type="entry name" value="GAIN_B"/>
</dbReference>
<comment type="caution">
    <text evidence="10">The sequence shown here is derived from an EMBL/GenBank/DDBJ whole genome shotgun (WGS) entry which is preliminary data.</text>
</comment>
<dbReference type="PROSITE" id="PS50221">
    <property type="entry name" value="GAIN_B"/>
    <property type="match status" value="1"/>
</dbReference>
<feature type="domain" description="GAIN-B" evidence="8">
    <location>
        <begin position="718"/>
        <end position="873"/>
    </location>
</feature>
<gene>
    <name evidence="10" type="ORF">PPYR_05937</name>
</gene>
<dbReference type="OrthoDB" id="10037534at2759"/>
<dbReference type="FunCoup" id="A0A5N4AS81">
    <property type="interactions" value="64"/>
</dbReference>
<evidence type="ECO:0000313" key="11">
    <source>
        <dbReference type="Proteomes" id="UP000327044"/>
    </source>
</evidence>
<feature type="transmembrane region" description="Helical" evidence="6">
    <location>
        <begin position="931"/>
        <end position="948"/>
    </location>
</feature>
<sequence length="1162" mass="131594">MISYKEIVLLLLLLGCSSVVQSRSCPTVYSDVNSGGNKIKVVWNARDHSNISIAISEPPCLDLDKHLVVRICSNGTWLPSKECHYVDFNNVCPPDFKEEKGKCTYVTQPQMWDDKCPYPDASTEVNNHKNIWLPFQQKIKHGAYEYILPDENYGLPYSETTLWEHSSEIFYGNSECVAKTSSKIENVSCNTSFSRVCLYNHNSFLYRCPNNCVPGGLGSNYCFCKSPKNTSCTLASLRYTYEKDLLYDLVGNDVCLLGPGKMLDNHYLAINKHSLHLKQANDGNCVVCKTEPIAFHDHVVLDLTFKASSQKLYLNIYSPEGLYKVNDNVQVFCFTDATNKLKYRVNTKEKFDSRFKSPSHRRYKVFKVSLVEDGPGYYWCEAFLLPTMEVITSNKVLAHKGFKYREYSLRLKIKDLCAFSRVDCKIPTEDFIGGVCKSLFTSEAFNTVSNVRLFRIYDIDTVTDTVDVLVHLSVKSKLSNKEEYEILKHTLNSLAESNVIIVFFKSSTECFAEVTNSGSILHWDSTLINTKAVPKEICVRDDGTPITRRCFGDFHVGAHWEDITESCSKSYKVSSKTKLLSSLAHGNASTDRPVSLAYITANTSDFTELDMHYLSKTLMHMTGSRPPTEDLVADVSQIINNLMQSNSTTLRSSQRMLNATDELLDTFESALNSVHFTSSSILLVNSDIIVHVTKPFLNNVSGISVRGLFKDTKFLNSTVTELYSNATFDDLVSHNDLEIAVYVPEALLKIMANNEPRSNLANITIVTTIFYSDKFFNSERDRSDRVGSRIVSVTISNREDYLEIPIPIIFKSRNNNKQKRCAFWNYGLRSSNGTGHWDTLGGDKMHDSRREFDTCFFSHLTNFALLIRWRHRIGDTNSDFTKTMSNIGKLHDDILSTISNIGCAFSIFGIAGIFLTAFLFKTWREKVGTKILMHLCVALFLQVVFLNLAADEFAKHSSDVFCKVIGIILHYVTIAEFAWMLVAAILQFYRFVKVVGPMPNRIILKACVIGWGFPLIPIAATCSIDIDSYSASNDGICYPTGLAMYIGVFLPIAFIVISNLVLFSLILRNIFHLKVESNKGTTILKRQVCLTVLLFFLLGMPWVFGVVAEIIQGSWLSYILLYIFCFTATLQGFVLFIFYVILDKSTRILWIDWIAKIRDKYK</sequence>
<keyword evidence="7" id="KW-0732">Signal</keyword>